<evidence type="ECO:0000313" key="2">
    <source>
        <dbReference type="EMBL" id="KAL1878222.1"/>
    </source>
</evidence>
<name>A0ABR3XQF4_9PEZI</name>
<proteinExistence type="predicted"/>
<reference evidence="2 3" key="1">
    <citation type="journal article" date="2024" name="IMA Fungus">
        <title>IMA Genome - F19 : A genome assembly and annotation guide to empower mycologists, including annotated draft genome sequences of Ceratocystis pirilliformis, Diaporthe australafricana, Fusarium ophioides, Paecilomyces lecythidis, and Sporothrix stenoceras.</title>
        <authorList>
            <person name="Aylward J."/>
            <person name="Wilson A.M."/>
            <person name="Visagie C.M."/>
            <person name="Spraker J."/>
            <person name="Barnes I."/>
            <person name="Buitendag C."/>
            <person name="Ceriani C."/>
            <person name="Del Mar Angel L."/>
            <person name="du Plessis D."/>
            <person name="Fuchs T."/>
            <person name="Gasser K."/>
            <person name="Kramer D."/>
            <person name="Li W."/>
            <person name="Munsamy K."/>
            <person name="Piso A."/>
            <person name="Price J.L."/>
            <person name="Sonnekus B."/>
            <person name="Thomas C."/>
            <person name="van der Nest A."/>
            <person name="van Dijk A."/>
            <person name="van Heerden A."/>
            <person name="van Vuuren N."/>
            <person name="Yilmaz N."/>
            <person name="Duong T.A."/>
            <person name="van der Merwe N.A."/>
            <person name="Wingfield M.J."/>
            <person name="Wingfield B.D."/>
        </authorList>
    </citation>
    <scope>NUCLEOTIDE SEQUENCE [LARGE SCALE GENOMIC DNA]</scope>
    <source>
        <strain evidence="2 3">CMW 18300</strain>
    </source>
</reference>
<feature type="region of interest" description="Disordered" evidence="1">
    <location>
        <begin position="32"/>
        <end position="104"/>
    </location>
</feature>
<gene>
    <name evidence="2" type="ORF">Daus18300_002139</name>
</gene>
<evidence type="ECO:0000256" key="1">
    <source>
        <dbReference type="SAM" id="MobiDB-lite"/>
    </source>
</evidence>
<dbReference type="Proteomes" id="UP001583177">
    <property type="component" value="Unassembled WGS sequence"/>
</dbReference>
<evidence type="ECO:0000313" key="3">
    <source>
        <dbReference type="Proteomes" id="UP001583177"/>
    </source>
</evidence>
<dbReference type="EMBL" id="JAWRVE010000012">
    <property type="protein sequence ID" value="KAL1878222.1"/>
    <property type="molecule type" value="Genomic_DNA"/>
</dbReference>
<sequence length="163" mass="17872">MSAACHVSIIRKAHSSSSESRSLIRDDLTRNINATSGDGTLNPAWAAVTEGDPNTEPQCPITSPHADDEQGRSPASSLDADDTDDRLDSARRLEDGSNDSEDDMQFRIRVSRSRIRWGVVPMPEEFYEQFREPGKYVVVGHLSFGIEEQGVASPVDSPAHVYA</sequence>
<protein>
    <submittedName>
        <fullName evidence="2">Uncharacterized protein</fullName>
    </submittedName>
</protein>
<organism evidence="2 3">
    <name type="scientific">Diaporthe australafricana</name>
    <dbReference type="NCBI Taxonomy" id="127596"/>
    <lineage>
        <taxon>Eukaryota</taxon>
        <taxon>Fungi</taxon>
        <taxon>Dikarya</taxon>
        <taxon>Ascomycota</taxon>
        <taxon>Pezizomycotina</taxon>
        <taxon>Sordariomycetes</taxon>
        <taxon>Sordariomycetidae</taxon>
        <taxon>Diaporthales</taxon>
        <taxon>Diaporthaceae</taxon>
        <taxon>Diaporthe</taxon>
    </lineage>
</organism>
<accession>A0ABR3XQF4</accession>
<comment type="caution">
    <text evidence="2">The sequence shown here is derived from an EMBL/GenBank/DDBJ whole genome shotgun (WGS) entry which is preliminary data.</text>
</comment>
<feature type="compositionally biased region" description="Basic and acidic residues" evidence="1">
    <location>
        <begin position="86"/>
        <end position="95"/>
    </location>
</feature>
<keyword evidence="3" id="KW-1185">Reference proteome</keyword>